<sequence>MAVLVLEFVYRLLKGTLTNMGAYLDLDAGTLQMVPAEPVTVARMCGVKVNGLMANDCSLGDRYHMAGRDIRL</sequence>
<name>A0A0F9AQN7_9ZZZZ</name>
<organism evidence="1">
    <name type="scientific">marine sediment metagenome</name>
    <dbReference type="NCBI Taxonomy" id="412755"/>
    <lineage>
        <taxon>unclassified sequences</taxon>
        <taxon>metagenomes</taxon>
        <taxon>ecological metagenomes</taxon>
    </lineage>
</organism>
<dbReference type="EMBL" id="LAZR01041478">
    <property type="protein sequence ID" value="KKL11889.1"/>
    <property type="molecule type" value="Genomic_DNA"/>
</dbReference>
<evidence type="ECO:0000313" key="1">
    <source>
        <dbReference type="EMBL" id="KKL11889.1"/>
    </source>
</evidence>
<protein>
    <submittedName>
        <fullName evidence="1">Uncharacterized protein</fullName>
    </submittedName>
</protein>
<comment type="caution">
    <text evidence="1">The sequence shown here is derived from an EMBL/GenBank/DDBJ whole genome shotgun (WGS) entry which is preliminary data.</text>
</comment>
<accession>A0A0F9AQN7</accession>
<reference evidence="1" key="1">
    <citation type="journal article" date="2015" name="Nature">
        <title>Complex archaea that bridge the gap between prokaryotes and eukaryotes.</title>
        <authorList>
            <person name="Spang A."/>
            <person name="Saw J.H."/>
            <person name="Jorgensen S.L."/>
            <person name="Zaremba-Niedzwiedzka K."/>
            <person name="Martijn J."/>
            <person name="Lind A.E."/>
            <person name="van Eijk R."/>
            <person name="Schleper C."/>
            <person name="Guy L."/>
            <person name="Ettema T.J."/>
        </authorList>
    </citation>
    <scope>NUCLEOTIDE SEQUENCE</scope>
</reference>
<dbReference type="AlphaFoldDB" id="A0A0F9AQN7"/>
<gene>
    <name evidence="1" type="ORF">LCGC14_2541260</name>
</gene>
<proteinExistence type="predicted"/>